<comment type="caution">
    <text evidence="1">The sequence shown here is derived from an EMBL/GenBank/DDBJ whole genome shotgun (WGS) entry which is preliminary data.</text>
</comment>
<reference evidence="1 2" key="1">
    <citation type="submission" date="2021-04" db="EMBL/GenBank/DDBJ databases">
        <title>Mariniflexile gromovii gen. nov., sp. nov., a gliding bacterium isolated from the sea urchin Strongylocentrotus intermedius.</title>
        <authorList>
            <person name="Ko S."/>
            <person name="Le V."/>
            <person name="Ahn C.-Y."/>
            <person name="Oh H.-M."/>
        </authorList>
    </citation>
    <scope>NUCLEOTIDE SEQUENCE [LARGE SCALE GENOMIC DNA]</scope>
    <source>
        <strain evidence="1 2">KCTC 12570</strain>
    </source>
</reference>
<evidence type="ECO:0000313" key="2">
    <source>
        <dbReference type="Proteomes" id="UP000670776"/>
    </source>
</evidence>
<organism evidence="1 2">
    <name type="scientific">Mariniflexile gromovii</name>
    <dbReference type="NCBI Taxonomy" id="362523"/>
    <lineage>
        <taxon>Bacteria</taxon>
        <taxon>Pseudomonadati</taxon>
        <taxon>Bacteroidota</taxon>
        <taxon>Flavobacteriia</taxon>
        <taxon>Flavobacteriales</taxon>
        <taxon>Flavobacteriaceae</taxon>
        <taxon>Mariniflexile</taxon>
    </lineage>
</organism>
<dbReference type="RefSeq" id="WP_209651811.1">
    <property type="nucleotide sequence ID" value="NZ_JAGJCB010000001.1"/>
</dbReference>
<keyword evidence="2" id="KW-1185">Reference proteome</keyword>
<gene>
    <name evidence="1" type="ORF">J8H85_01125</name>
</gene>
<name>A0ABS4BP94_9FLAO</name>
<accession>A0ABS4BP94</accession>
<evidence type="ECO:0000313" key="1">
    <source>
        <dbReference type="EMBL" id="MBP0902415.1"/>
    </source>
</evidence>
<dbReference type="Proteomes" id="UP000670776">
    <property type="component" value="Unassembled WGS sequence"/>
</dbReference>
<sequence length="765" mass="86188">MEESEKNRNLMLKIQLSYEQEPQSELNLIGFLFNCKGILLQRQFVKNNELEFNLKTLQNSKYIRNNLEIDQLRLFVAPTTDKRILSVTNLQEMANYKAYEPIMAMNNEGMVSVMPIPDVLSRYWFTCKCRVTGKVSKWFNGGNVWEDKAVCRARVHICEIDRITYWIHKIPDYIIAKIPDAILRPERVKRIPIPIPDPPPFERFNPSVLALQQQPVNMFKTNSLEEKRQQISSKLPDLGNEIKQQLATGNLNIIRDAIVNNYALFHPWFCLWPWWWPYFYRCKELAVVKTNAQGRFDTTITYPCFGDKPDIYIWVEYFINGEWTTVYKPPIPCNTHWNYTCGTDINIHITDPRVPGDCCCDCPIGGELVFIRTISARTSVHHIKQTSELLPPTGQTVPYDRIGLTDANASGDVGIMTATVGDYKRPFGGSPSFYMGFGSDLPNSNIYYYRWSYRQVANADLTSVGDSFKPVEPIGGEMRKGYDFEYQDTNNDTQIGANSVKLGPFTIGPNNDLYRIPPQNPSQPPFNVPETKPLWHEQTYNMNTMRFDSTKFTGGDGLYEFKLELFDQAGNLLSNIPRSTFKVPQYDNAALSENAPNILLEDPTGGPITGGTADAFKILMRFDNESCDADIFTINVNGAPASLDCCGFVSYKPGGVEADIEITFEATHPNNFAVFSFGVVKGTCGSVPIANAHGMVIDDAFGGYTLSGGIYSKHFTPSELLGECYNNGEGKAAFGQSLRIYTMATDGYSRVNRDAGKNAAFALEP</sequence>
<protein>
    <submittedName>
        <fullName evidence="1">Uncharacterized protein</fullName>
    </submittedName>
</protein>
<dbReference type="EMBL" id="JAGJCB010000001">
    <property type="protein sequence ID" value="MBP0902415.1"/>
    <property type="molecule type" value="Genomic_DNA"/>
</dbReference>
<proteinExistence type="predicted"/>